<dbReference type="Proteomes" id="UP000591735">
    <property type="component" value="Unassembled WGS sequence"/>
</dbReference>
<feature type="transmembrane region" description="Helical" evidence="1">
    <location>
        <begin position="32"/>
        <end position="50"/>
    </location>
</feature>
<protein>
    <submittedName>
        <fullName evidence="3">Drug/metabolite transporter (DMT)-like permease</fullName>
    </submittedName>
</protein>
<reference evidence="3 4" key="1">
    <citation type="submission" date="2020-08" db="EMBL/GenBank/DDBJ databases">
        <title>Genomic Encyclopedia of Type Strains, Phase IV (KMG-IV): sequencing the most valuable type-strain genomes for metagenomic binning, comparative biology and taxonomic classification.</title>
        <authorList>
            <person name="Goeker M."/>
        </authorList>
    </citation>
    <scope>NUCLEOTIDE SEQUENCE [LARGE SCALE GENOMIC DNA]</scope>
    <source>
        <strain evidence="3 4">DSM 22359</strain>
    </source>
</reference>
<dbReference type="GO" id="GO:0016020">
    <property type="term" value="C:membrane"/>
    <property type="evidence" value="ECO:0007669"/>
    <property type="project" value="InterPro"/>
</dbReference>
<organism evidence="3 4">
    <name type="scientific">Marinobacter oulmenensis</name>
    <dbReference type="NCBI Taxonomy" id="643747"/>
    <lineage>
        <taxon>Bacteria</taxon>
        <taxon>Pseudomonadati</taxon>
        <taxon>Pseudomonadota</taxon>
        <taxon>Gammaproteobacteria</taxon>
        <taxon>Pseudomonadales</taxon>
        <taxon>Marinobacteraceae</taxon>
        <taxon>Marinobacter</taxon>
    </lineage>
</organism>
<gene>
    <name evidence="3" type="ORF">HNR38_001463</name>
</gene>
<accession>A0A840UJI9</accession>
<name>A0A840UJI9_9GAMM</name>
<sequence>MERVFGKSLGLAAALLTITLWGSLPVLRNLVHLPPMLTAAVAMATAAVLAQFMAGRNRRAQRGPSLRDPRFWLMGVGGLTGALYFYFLALAEGDPAKVTLVTYTWPIGFILVADRLAGNGLRLRALWAGVHCLGLCAGAQPVFPAGSADLSGAGDFLGLSDSCRLGIGQRAVTDCSDRHRRQCLYHQLLPGRFGGRPLIPGDIHKFTDRTGIA</sequence>
<feature type="transmembrane region" description="Helical" evidence="1">
    <location>
        <begin position="71"/>
        <end position="88"/>
    </location>
</feature>
<evidence type="ECO:0000313" key="4">
    <source>
        <dbReference type="Proteomes" id="UP000591735"/>
    </source>
</evidence>
<feature type="domain" description="EamA" evidence="2">
    <location>
        <begin position="9"/>
        <end position="130"/>
    </location>
</feature>
<dbReference type="Pfam" id="PF00892">
    <property type="entry name" value="EamA"/>
    <property type="match status" value="1"/>
</dbReference>
<keyword evidence="1" id="KW-0472">Membrane</keyword>
<evidence type="ECO:0000256" key="1">
    <source>
        <dbReference type="SAM" id="Phobius"/>
    </source>
</evidence>
<dbReference type="RefSeq" id="WP_183701396.1">
    <property type="nucleotide sequence ID" value="NZ_JACHFE010000003.1"/>
</dbReference>
<proteinExistence type="predicted"/>
<evidence type="ECO:0000313" key="3">
    <source>
        <dbReference type="EMBL" id="MBB5320977.1"/>
    </source>
</evidence>
<dbReference type="InterPro" id="IPR000620">
    <property type="entry name" value="EamA_dom"/>
</dbReference>
<evidence type="ECO:0000259" key="2">
    <source>
        <dbReference type="Pfam" id="PF00892"/>
    </source>
</evidence>
<dbReference type="EMBL" id="JACHFE010000003">
    <property type="protein sequence ID" value="MBB5320977.1"/>
    <property type="molecule type" value="Genomic_DNA"/>
</dbReference>
<dbReference type="AlphaFoldDB" id="A0A840UJI9"/>
<keyword evidence="1" id="KW-1133">Transmembrane helix</keyword>
<keyword evidence="4" id="KW-1185">Reference proteome</keyword>
<comment type="caution">
    <text evidence="3">The sequence shown here is derived from an EMBL/GenBank/DDBJ whole genome shotgun (WGS) entry which is preliminary data.</text>
</comment>
<keyword evidence="1" id="KW-0812">Transmembrane</keyword>